<dbReference type="PROSITE" id="PS51186">
    <property type="entry name" value="GNAT"/>
    <property type="match status" value="1"/>
</dbReference>
<dbReference type="PANTHER" id="PTHR31435">
    <property type="entry name" value="PROTEIN NATD1"/>
    <property type="match status" value="1"/>
</dbReference>
<dbReference type="InterPro" id="IPR031165">
    <property type="entry name" value="GNAT_YJDJ"/>
</dbReference>
<evidence type="ECO:0000313" key="3">
    <source>
        <dbReference type="EMBL" id="RIA75607.1"/>
    </source>
</evidence>
<evidence type="ECO:0000259" key="1">
    <source>
        <dbReference type="PROSITE" id="PS51186"/>
    </source>
</evidence>
<dbReference type="Pfam" id="PF14542">
    <property type="entry name" value="Acetyltransf_CG"/>
    <property type="match status" value="1"/>
</dbReference>
<gene>
    <name evidence="3" type="ORF">EI71_01345</name>
</gene>
<dbReference type="InParanoid" id="A0A397RVG7"/>
<comment type="caution">
    <text evidence="3">The sequence shown here is derived from an EMBL/GenBank/DDBJ whole genome shotgun (WGS) entry which is preliminary data.</text>
</comment>
<dbReference type="Gene3D" id="3.40.630.30">
    <property type="match status" value="1"/>
</dbReference>
<dbReference type="RefSeq" id="WP_119016474.1">
    <property type="nucleotide sequence ID" value="NZ_QXEV01000015.1"/>
</dbReference>
<evidence type="ECO:0000313" key="4">
    <source>
        <dbReference type="Proteomes" id="UP000266506"/>
    </source>
</evidence>
<dbReference type="Proteomes" id="UP000266506">
    <property type="component" value="Unassembled WGS sequence"/>
</dbReference>
<organism evidence="3 4">
    <name type="scientific">Anaeroplasma bactoclasticum</name>
    <dbReference type="NCBI Taxonomy" id="2088"/>
    <lineage>
        <taxon>Bacteria</taxon>
        <taxon>Bacillati</taxon>
        <taxon>Mycoplasmatota</taxon>
        <taxon>Mollicutes</taxon>
        <taxon>Anaeroplasmatales</taxon>
        <taxon>Anaeroplasmataceae</taxon>
        <taxon>Anaeroplasma</taxon>
    </lineage>
</organism>
<dbReference type="AlphaFoldDB" id="A0A397RVG7"/>
<dbReference type="EMBL" id="QXEV01000015">
    <property type="protein sequence ID" value="RIA75607.1"/>
    <property type="molecule type" value="Genomic_DNA"/>
</dbReference>
<sequence length="98" mass="11320">MENLSEIIKEDDCVYIKDKDGNMIAYVTFPKDLDGVVNINRTFVDGTLRGMGIAKKLMDATYEVIKEKGYKVRITCSYAVKYFSENPEKKDVFYDEKI</sequence>
<dbReference type="InterPro" id="IPR000182">
    <property type="entry name" value="GNAT_dom"/>
</dbReference>
<dbReference type="PROSITE" id="PS51729">
    <property type="entry name" value="GNAT_YJDJ"/>
    <property type="match status" value="1"/>
</dbReference>
<dbReference type="GO" id="GO:0016747">
    <property type="term" value="F:acyltransferase activity, transferring groups other than amino-acyl groups"/>
    <property type="evidence" value="ECO:0007669"/>
    <property type="project" value="InterPro"/>
</dbReference>
<feature type="domain" description="N-acetyltransferase" evidence="2">
    <location>
        <begin position="7"/>
        <end position="94"/>
    </location>
</feature>
<protein>
    <submittedName>
        <fullName evidence="3">Uncharacterized protein</fullName>
    </submittedName>
</protein>
<dbReference type="CDD" id="cd04301">
    <property type="entry name" value="NAT_SF"/>
    <property type="match status" value="1"/>
</dbReference>
<dbReference type="PANTHER" id="PTHR31435:SF9">
    <property type="entry name" value="PROTEIN NATD1"/>
    <property type="match status" value="1"/>
</dbReference>
<reference evidence="3 4" key="1">
    <citation type="submission" date="2018-08" db="EMBL/GenBank/DDBJ databases">
        <title>Genomic Encyclopedia of Archaeal and Bacterial Type Strains, Phase II (KMG-II): from individual species to whole genera.</title>
        <authorList>
            <person name="Goeker M."/>
        </authorList>
    </citation>
    <scope>NUCLEOTIDE SEQUENCE [LARGE SCALE GENOMIC DNA]</scope>
    <source>
        <strain evidence="3 4">ATCC 27112</strain>
    </source>
</reference>
<dbReference type="InterPro" id="IPR045057">
    <property type="entry name" value="Gcn5-rel_NAT"/>
</dbReference>
<dbReference type="SUPFAM" id="SSF55729">
    <property type="entry name" value="Acyl-CoA N-acyltransferases (Nat)"/>
    <property type="match status" value="1"/>
</dbReference>
<dbReference type="OrthoDB" id="9793389at2"/>
<evidence type="ECO:0000259" key="2">
    <source>
        <dbReference type="PROSITE" id="PS51729"/>
    </source>
</evidence>
<proteinExistence type="predicted"/>
<dbReference type="InterPro" id="IPR016181">
    <property type="entry name" value="Acyl_CoA_acyltransferase"/>
</dbReference>
<name>A0A397RVG7_9MOLU</name>
<accession>A0A397RVG7</accession>
<keyword evidence="4" id="KW-1185">Reference proteome</keyword>
<feature type="domain" description="N-acetyltransferase" evidence="1">
    <location>
        <begin position="1"/>
        <end position="98"/>
    </location>
</feature>